<dbReference type="Gene3D" id="1.10.1740.10">
    <property type="match status" value="1"/>
</dbReference>
<feature type="domain" description="RNA polymerase sigma-70 region 4" evidence="5">
    <location>
        <begin position="126"/>
        <end position="175"/>
    </location>
</feature>
<dbReference type="SUPFAM" id="SSF88946">
    <property type="entry name" value="Sigma2 domain of RNA polymerase sigma factors"/>
    <property type="match status" value="1"/>
</dbReference>
<dbReference type="InterPro" id="IPR014284">
    <property type="entry name" value="RNA_pol_sigma-70_dom"/>
</dbReference>
<protein>
    <submittedName>
        <fullName evidence="6">Sigma-70 family RNA polymerase sigma factor</fullName>
    </submittedName>
</protein>
<dbReference type="InterPro" id="IPR013324">
    <property type="entry name" value="RNA_pol_sigma_r3/r4-like"/>
</dbReference>
<dbReference type="PANTHER" id="PTHR43133">
    <property type="entry name" value="RNA POLYMERASE ECF-TYPE SIGMA FACTO"/>
    <property type="match status" value="1"/>
</dbReference>
<proteinExistence type="inferred from homology"/>
<dbReference type="EMBL" id="JAYGGQ010000005">
    <property type="protein sequence ID" value="MEA5454868.1"/>
    <property type="molecule type" value="Genomic_DNA"/>
</dbReference>
<dbReference type="InterPro" id="IPR036388">
    <property type="entry name" value="WH-like_DNA-bd_sf"/>
</dbReference>
<evidence type="ECO:0000256" key="1">
    <source>
        <dbReference type="ARBA" id="ARBA00010641"/>
    </source>
</evidence>
<reference evidence="6 7" key="1">
    <citation type="submission" date="2023-12" db="EMBL/GenBank/DDBJ databases">
        <title>Sinomonas terricola sp. nov, isolated from litchi orchard soil in Guangdong, PR China.</title>
        <authorList>
            <person name="Jiaxin W."/>
            <person name="Yang Z."/>
            <person name="Honghui Z."/>
        </authorList>
    </citation>
    <scope>NUCLEOTIDE SEQUENCE [LARGE SCALE GENOMIC DNA]</scope>
    <source>
        <strain evidence="6 7">JGH33</strain>
    </source>
</reference>
<organism evidence="6 7">
    <name type="scientific">Sinomonas terricola</name>
    <dbReference type="NCBI Taxonomy" id="3110330"/>
    <lineage>
        <taxon>Bacteria</taxon>
        <taxon>Bacillati</taxon>
        <taxon>Actinomycetota</taxon>
        <taxon>Actinomycetes</taxon>
        <taxon>Micrococcales</taxon>
        <taxon>Micrococcaceae</taxon>
        <taxon>Sinomonas</taxon>
    </lineage>
</organism>
<dbReference type="InterPro" id="IPR039425">
    <property type="entry name" value="RNA_pol_sigma-70-like"/>
</dbReference>
<dbReference type="CDD" id="cd06171">
    <property type="entry name" value="Sigma70_r4"/>
    <property type="match status" value="1"/>
</dbReference>
<accession>A0ABU5T5J6</accession>
<dbReference type="SUPFAM" id="SSF88659">
    <property type="entry name" value="Sigma3 and sigma4 domains of RNA polymerase sigma factors"/>
    <property type="match status" value="1"/>
</dbReference>
<dbReference type="Proteomes" id="UP001304769">
    <property type="component" value="Unassembled WGS sequence"/>
</dbReference>
<dbReference type="InterPro" id="IPR013325">
    <property type="entry name" value="RNA_pol_sigma_r2"/>
</dbReference>
<keyword evidence="4" id="KW-0804">Transcription</keyword>
<keyword evidence="2" id="KW-0805">Transcription regulation</keyword>
<dbReference type="Pfam" id="PF04545">
    <property type="entry name" value="Sigma70_r4"/>
    <property type="match status" value="1"/>
</dbReference>
<dbReference type="RefSeq" id="WP_323278711.1">
    <property type="nucleotide sequence ID" value="NZ_JAYGGQ010000005.1"/>
</dbReference>
<comment type="caution">
    <text evidence="6">The sequence shown here is derived from an EMBL/GenBank/DDBJ whole genome shotgun (WGS) entry which is preliminary data.</text>
</comment>
<evidence type="ECO:0000256" key="2">
    <source>
        <dbReference type="ARBA" id="ARBA00023015"/>
    </source>
</evidence>
<evidence type="ECO:0000256" key="3">
    <source>
        <dbReference type="ARBA" id="ARBA00023082"/>
    </source>
</evidence>
<dbReference type="PANTHER" id="PTHR43133:SF66">
    <property type="entry name" value="ECF RNA POLYMERASE SIGMA FACTOR SIGK"/>
    <property type="match status" value="1"/>
</dbReference>
<name>A0ABU5T5J6_9MICC</name>
<evidence type="ECO:0000313" key="6">
    <source>
        <dbReference type="EMBL" id="MEA5454868.1"/>
    </source>
</evidence>
<comment type="similarity">
    <text evidence="1">Belongs to the sigma-70 factor family. ECF subfamily.</text>
</comment>
<dbReference type="InterPro" id="IPR007630">
    <property type="entry name" value="RNA_pol_sigma70_r4"/>
</dbReference>
<evidence type="ECO:0000259" key="5">
    <source>
        <dbReference type="Pfam" id="PF04545"/>
    </source>
</evidence>
<evidence type="ECO:0000313" key="7">
    <source>
        <dbReference type="Proteomes" id="UP001304769"/>
    </source>
</evidence>
<keyword evidence="7" id="KW-1185">Reference proteome</keyword>
<evidence type="ECO:0000256" key="4">
    <source>
        <dbReference type="ARBA" id="ARBA00023163"/>
    </source>
</evidence>
<gene>
    <name evidence="6" type="ORF">SPF06_09055</name>
</gene>
<keyword evidence="3" id="KW-0731">Sigma factor</keyword>
<dbReference type="NCBIfam" id="TIGR02937">
    <property type="entry name" value="sigma70-ECF"/>
    <property type="match status" value="1"/>
</dbReference>
<sequence length="185" mass="20094">MRARTEADCAGPPDDSGAALLFSEAYRELAPVVRGYLRSHGVADPEAVTQDVFLALYPRIGSVTGGAEGLRTLVFTIAHARYVDYCRQRAKAPRMAEYDPAVDARTSASAEDEAFGSDSQEGILELLHGLSKDQREVITLRIVADLSLEQTAAVTGRSVGAVKQLQRRALLNLRNRLSLIERVAP</sequence>
<dbReference type="Gene3D" id="1.10.10.10">
    <property type="entry name" value="Winged helix-like DNA-binding domain superfamily/Winged helix DNA-binding domain"/>
    <property type="match status" value="1"/>
</dbReference>